<evidence type="ECO:0000313" key="2">
    <source>
        <dbReference type="Proteomes" id="UP000006851"/>
    </source>
</evidence>
<dbReference type="HOGENOM" id="CLU_034285_0_0_11"/>
<evidence type="ECO:0000313" key="1">
    <source>
        <dbReference type="EMBL" id="AEB06539.1"/>
    </source>
</evidence>
<dbReference type="eggNOG" id="COG1203">
    <property type="taxonomic scope" value="Bacteria"/>
</dbReference>
<gene>
    <name evidence="1" type="ordered locus">Corgl_0421</name>
</gene>
<dbReference type="Pfam" id="PF09481">
    <property type="entry name" value="CRISPR_Cse1"/>
    <property type="match status" value="1"/>
</dbReference>
<accession>F2NAL2</accession>
<keyword evidence="2" id="KW-1185">Reference proteome</keyword>
<dbReference type="AlphaFoldDB" id="F2NAL2"/>
<name>F2NAL2_CORGP</name>
<organism evidence="1 2">
    <name type="scientific">Coriobacterium glomerans (strain ATCC 49209 / DSM 20642 / JCM 10262 / PW2)</name>
    <dbReference type="NCBI Taxonomy" id="700015"/>
    <lineage>
        <taxon>Bacteria</taxon>
        <taxon>Bacillati</taxon>
        <taxon>Actinomycetota</taxon>
        <taxon>Coriobacteriia</taxon>
        <taxon>Coriobacteriales</taxon>
        <taxon>Coriobacteriaceae</taxon>
        <taxon>Coriobacterium</taxon>
    </lineage>
</organism>
<proteinExistence type="predicted"/>
<dbReference type="KEGG" id="cgo:Corgl_0421"/>
<dbReference type="EMBL" id="CP002628">
    <property type="protein sequence ID" value="AEB06539.1"/>
    <property type="molecule type" value="Genomic_DNA"/>
</dbReference>
<dbReference type="Gene3D" id="1.10.132.100">
    <property type="match status" value="1"/>
</dbReference>
<dbReference type="Proteomes" id="UP000006851">
    <property type="component" value="Chromosome"/>
</dbReference>
<protein>
    <submittedName>
        <fullName evidence="1">CRISPR-associated protein, Cse1 family</fullName>
    </submittedName>
</protein>
<reference evidence="2" key="1">
    <citation type="journal article" date="2013" name="Stand. Genomic Sci.">
        <title>Complete genome sequence of Coriobacterium glomerans type strain (PW2(T)) from the midgut of Pyrrhocoris apterus L. (red soldier bug).</title>
        <authorList>
            <person name="Stackebrandt E."/>
            <person name="Zeytun A."/>
            <person name="Lapidus A."/>
            <person name="Nolan M."/>
            <person name="Lucas S."/>
            <person name="Hammon N."/>
            <person name="Deshpande S."/>
            <person name="Cheng J.F."/>
            <person name="Tapia R."/>
            <person name="Goodwin L.A."/>
            <person name="Pitluck S."/>
            <person name="Liolios K."/>
            <person name="Pagani I."/>
            <person name="Ivanova N."/>
            <person name="Mavromatis K."/>
            <person name="Mikhailova N."/>
            <person name="Huntemann M."/>
            <person name="Pati A."/>
            <person name="Chen A."/>
            <person name="Palaniappan K."/>
            <person name="Chang Y.J."/>
            <person name="Land M."/>
            <person name="Hauser L."/>
            <person name="Rohde M."/>
            <person name="Pukall R."/>
            <person name="Goker M."/>
            <person name="Detter J.C."/>
            <person name="Woyke T."/>
            <person name="Bristow J."/>
            <person name="Eisen J.A."/>
            <person name="Markowitz V."/>
            <person name="Hugenholtz P."/>
            <person name="Kyrpides N.C."/>
            <person name="Klenk H.P."/>
        </authorList>
    </citation>
    <scope>NUCLEOTIDE SEQUENCE</scope>
    <source>
        <strain evidence="2">ATCC 49209 / DSM 20642 / JCM 10262 / PW2</strain>
    </source>
</reference>
<dbReference type="NCBIfam" id="TIGR02547">
    <property type="entry name" value="casA_cse1"/>
    <property type="match status" value="1"/>
</dbReference>
<dbReference type="STRING" id="700015.Corgl_0421"/>
<dbReference type="InterPro" id="IPR013381">
    <property type="entry name" value="CRISPR-assoc_prot_Cse1"/>
</dbReference>
<sequence length="574" mass="64776">MKDDINSDPTFNLVTEPWIPVTYTDEHKADVSLSTVFKDADQIQEISDEFPQFRIVLLRFLIAILLRAYSSQALSKRDALALWSDLWTQRHFDSEYVDEYLEHFKDRFDILSPVTPFYQVADLTYSDEKKEYDWISELVPDIPKPDKYLFAMKERSSSPPCIKLSEAARYLILAQAFDFAGIKSPVEGNTQVKRGHVYAPHGVVQTGFVGAIGGVYVRGRTLYETLLFNMVLYDSRASNSDKESDVDLPPWERSLPSCDIVFREPNGPVDLLTWQSRRIRLIFDGEKNSAIGVVICYGDATVSYDKHPYEWMTAWRSDGGLQKKLGLSHTPWVPLKHDPSKTIWEGLSALLAARNEEGADVRPGVIRWNETLGEADIALPKSGLIVSICAQGIVYNIKKGSSAIIDSIDDHFDLDVSMMRHDAQAAAASIDLVSRTDQAVLSLMRYVRNMESSAGYMRQNSTMENDIRECAYSELNTIFRKRLSGFTPDQDIDSYSNDWKEEVRSVLLDLGKSYASAASSSAFSVHRVKFGKKEELMTSGKAQILFYRGLTKALGSPTFNSGSRIEEDSHVEHL</sequence>